<feature type="region of interest" description="Disordered" evidence="1">
    <location>
        <begin position="936"/>
        <end position="1009"/>
    </location>
</feature>
<dbReference type="InterPro" id="IPR013941">
    <property type="entry name" value="ZDS1_C"/>
</dbReference>
<name>A0A238FUV9_9BASI</name>
<dbReference type="InterPro" id="IPR040206">
    <property type="entry name" value="Zds1/2"/>
</dbReference>
<feature type="compositionally biased region" description="Gly residues" evidence="1">
    <location>
        <begin position="99"/>
        <end position="110"/>
    </location>
</feature>
<feature type="compositionally biased region" description="Low complexity" evidence="1">
    <location>
        <begin position="250"/>
        <end position="260"/>
    </location>
</feature>
<dbReference type="Pfam" id="PF08632">
    <property type="entry name" value="Zds_C"/>
    <property type="match status" value="1"/>
</dbReference>
<protein>
    <submittedName>
        <fullName evidence="3">BQ2448_7875 protein</fullName>
    </submittedName>
</protein>
<dbReference type="GO" id="GO:0005737">
    <property type="term" value="C:cytoplasm"/>
    <property type="evidence" value="ECO:0007669"/>
    <property type="project" value="TreeGrafter"/>
</dbReference>
<feature type="region of interest" description="Disordered" evidence="1">
    <location>
        <begin position="1100"/>
        <end position="1196"/>
    </location>
</feature>
<feature type="region of interest" description="Disordered" evidence="1">
    <location>
        <begin position="821"/>
        <end position="869"/>
    </location>
</feature>
<dbReference type="GO" id="GO:0030010">
    <property type="term" value="P:establishment of cell polarity"/>
    <property type="evidence" value="ECO:0007669"/>
    <property type="project" value="TreeGrafter"/>
</dbReference>
<feature type="compositionally biased region" description="Polar residues" evidence="1">
    <location>
        <begin position="1039"/>
        <end position="1048"/>
    </location>
</feature>
<proteinExistence type="predicted"/>
<keyword evidence="4" id="KW-1185">Reference proteome</keyword>
<dbReference type="SMART" id="SM01327">
    <property type="entry name" value="Zds_C"/>
    <property type="match status" value="1"/>
</dbReference>
<feature type="region of interest" description="Disordered" evidence="1">
    <location>
        <begin position="132"/>
        <end position="171"/>
    </location>
</feature>
<evidence type="ECO:0000313" key="4">
    <source>
        <dbReference type="Proteomes" id="UP000198372"/>
    </source>
</evidence>
<evidence type="ECO:0000256" key="1">
    <source>
        <dbReference type="SAM" id="MobiDB-lite"/>
    </source>
</evidence>
<feature type="compositionally biased region" description="Pro residues" evidence="1">
    <location>
        <begin position="218"/>
        <end position="228"/>
    </location>
</feature>
<feature type="compositionally biased region" description="Low complexity" evidence="1">
    <location>
        <begin position="162"/>
        <end position="171"/>
    </location>
</feature>
<evidence type="ECO:0000259" key="2">
    <source>
        <dbReference type="SMART" id="SM01327"/>
    </source>
</evidence>
<feature type="region of interest" description="Disordered" evidence="1">
    <location>
        <begin position="647"/>
        <end position="808"/>
    </location>
</feature>
<feature type="compositionally biased region" description="Polar residues" evidence="1">
    <location>
        <begin position="1140"/>
        <end position="1163"/>
    </location>
</feature>
<feature type="compositionally biased region" description="Polar residues" evidence="1">
    <location>
        <begin position="688"/>
        <end position="697"/>
    </location>
</feature>
<feature type="region of interest" description="Disordered" evidence="1">
    <location>
        <begin position="454"/>
        <end position="566"/>
    </location>
</feature>
<dbReference type="EMBL" id="FMSP01000024">
    <property type="protein sequence ID" value="SCV74846.1"/>
    <property type="molecule type" value="Genomic_DNA"/>
</dbReference>
<gene>
    <name evidence="3" type="ORF">BQ2448_7875</name>
</gene>
<feature type="domain" description="Protein Zds1 C-terminal" evidence="2">
    <location>
        <begin position="870"/>
        <end position="922"/>
    </location>
</feature>
<dbReference type="GO" id="GO:0010971">
    <property type="term" value="P:positive regulation of G2/M transition of mitotic cell cycle"/>
    <property type="evidence" value="ECO:0007669"/>
    <property type="project" value="TreeGrafter"/>
</dbReference>
<feature type="region of interest" description="Disordered" evidence="1">
    <location>
        <begin position="206"/>
        <end position="237"/>
    </location>
</feature>
<feature type="region of interest" description="Disordered" evidence="1">
    <location>
        <begin position="1"/>
        <end position="110"/>
    </location>
</feature>
<feature type="compositionally biased region" description="Low complexity" evidence="1">
    <location>
        <begin position="1"/>
        <end position="48"/>
    </location>
</feature>
<sequence length="1259" mass="131970">MPSSGTAPTASMSSLAPLPPSTASTSASTSASSPTSLTASSTPTSSPPVTGLGRARSASRTFSEAQADLDQQRQQDSLRARAMEHLDDMPGLLHRPGVAQGGIDEGGDGITPGEFRAEMETLLLLRRRSLSQPATVDPDLPPPTSPTGATHPYIHSPPGSPTSPTFSSTSKPSLSIQITKANQLAPSGHLVSPTAPAAAETGTLVRRRSSAAGSHPMLPLPSDHPLPSPISSVSSSGAPSILTPLAAGIPNSSSSSVASSSPPPSPTALYDGRSAAHASQELFWLPASLHPELAPQEFKAFIREQTRPDNLARRTSLSAGGGTRTGARSSSLGATLRDSAGRLDRRKSMLRGEYKPRTDDGVGEESSEVLASGGKRLSRGRSEGAFGSSGLKRTSGRINFDELTISDLQRLEELAASAEAEAATEGEGEGERLGRVLRRSLSLNPSNLVAQAYGSGARSRMGPDLDGVASTSSAGPSGVADDPSASPVLGLDDDASSADSPLLVHSPGQILRRSARTKIRKTGLVGDGNGHRFGPSRRQRVASNDWATNPSDDAQGELNFESSESLEEKWSAEWSDSASVSTMAGGFESALEGLSSEGHQSVMSTASIAEPQYVEDVVATPLVYSTPPPTTTAAESEMMEMDMPVASVPTKPFDAPLPPPPPKSDISVAPTPLSQPDPSSADFDWATHASSQQQSSRPPLVATPPIQAPGIPSIVRTDTSSQQRYPQPAKSLPPQTAAKEKKSGWARLGLSVRSGAATVTSSLDEKKKGKGGHANPAPQQQREAFQVQDGASFASQHQQQQQQQQQEKDSGFFGVLFGKKKHDHEAGTGGNPGMSMVAKPSGPPTPPLQAETTNRMPPPPPPPTATAAQLPSGEYVNFYRLPIHVERAVYRLSHIKLANPRRPLYEQVLISNLMFWYLSIINRPAPPPVPVPVPVPLPPPGPARGTLVNGAHAQDDSDGSTTSGSATSSPSASPVAQHAPAQSSQKRGTLTKSGPGNRSASREVAIKPVRYEQQNRQIDQEYLQQQQHQQHHHQQQHQPRQLQAQPVNVTPIVVDPSKIENFGSPNAALPSTPPSPDRSSAPADMYSFSNGAAAQVVSWNSQSDELCSNPARRSSPPVSPSTSPTASSRPFPYSSSMSPKPTNSGFQVTSRVQKLQNRTNSSEEIVKLSAANSGGGGLKTLPPSSGGGNRRTSNISDKSFDEESLIDAYGMPSPVLEMPSQSQSLAGTMGIGVGDRQPKVDLPEVAIFTTVGPRGNAAV</sequence>
<feature type="region of interest" description="Disordered" evidence="1">
    <location>
        <begin position="250"/>
        <end position="273"/>
    </location>
</feature>
<dbReference type="PANTHER" id="PTHR28089:SF1">
    <property type="entry name" value="PROTEIN ZDS1-RELATED"/>
    <property type="match status" value="1"/>
</dbReference>
<feature type="compositionally biased region" description="Polar residues" evidence="1">
    <location>
        <begin position="716"/>
        <end position="725"/>
    </location>
</feature>
<dbReference type="Proteomes" id="UP000198372">
    <property type="component" value="Unassembled WGS sequence"/>
</dbReference>
<feature type="compositionally biased region" description="Polar residues" evidence="1">
    <location>
        <begin position="980"/>
        <end position="999"/>
    </location>
</feature>
<feature type="region of interest" description="Disordered" evidence="1">
    <location>
        <begin position="304"/>
        <end position="393"/>
    </location>
</feature>
<evidence type="ECO:0000313" key="3">
    <source>
        <dbReference type="EMBL" id="SCV74846.1"/>
    </source>
</evidence>
<feature type="compositionally biased region" description="Low complexity" evidence="1">
    <location>
        <begin position="1110"/>
        <end position="1139"/>
    </location>
</feature>
<feature type="compositionally biased region" description="Polar residues" evidence="1">
    <location>
        <begin position="541"/>
        <end position="552"/>
    </location>
</feature>
<dbReference type="AlphaFoldDB" id="A0A238FUV9"/>
<dbReference type="PANTHER" id="PTHR28089">
    <property type="entry name" value="PROTEIN ZDS1-RELATED"/>
    <property type="match status" value="1"/>
</dbReference>
<dbReference type="STRING" id="269621.A0A238FUV9"/>
<organism evidence="3 4">
    <name type="scientific">Microbotryum intermedium</name>
    <dbReference type="NCBI Taxonomy" id="269621"/>
    <lineage>
        <taxon>Eukaryota</taxon>
        <taxon>Fungi</taxon>
        <taxon>Dikarya</taxon>
        <taxon>Basidiomycota</taxon>
        <taxon>Pucciniomycotina</taxon>
        <taxon>Microbotryomycetes</taxon>
        <taxon>Microbotryales</taxon>
        <taxon>Microbotryaceae</taxon>
        <taxon>Microbotryum</taxon>
    </lineage>
</organism>
<reference evidence="4" key="1">
    <citation type="submission" date="2016-09" db="EMBL/GenBank/DDBJ databases">
        <authorList>
            <person name="Jeantristanb JTB J.-T."/>
            <person name="Ricardo R."/>
        </authorList>
    </citation>
    <scope>NUCLEOTIDE SEQUENCE [LARGE SCALE GENOMIC DNA]</scope>
</reference>
<feature type="compositionally biased region" description="Low complexity" evidence="1">
    <location>
        <begin position="959"/>
        <end position="974"/>
    </location>
</feature>
<feature type="compositionally biased region" description="Basic and acidic residues" evidence="1">
    <location>
        <begin position="70"/>
        <end position="88"/>
    </location>
</feature>
<feature type="compositionally biased region" description="Low complexity" evidence="1">
    <location>
        <begin position="796"/>
        <end position="805"/>
    </location>
</feature>
<dbReference type="OrthoDB" id="5589766at2759"/>
<accession>A0A238FUV9</accession>
<feature type="region of interest" description="Disordered" evidence="1">
    <location>
        <begin position="1022"/>
        <end position="1085"/>
    </location>
</feature>
<feature type="compositionally biased region" description="Basic and acidic residues" evidence="1">
    <location>
        <begin position="339"/>
        <end position="360"/>
    </location>
</feature>